<dbReference type="SMART" id="SM00066">
    <property type="entry name" value="GAL4"/>
    <property type="match status" value="1"/>
</dbReference>
<evidence type="ECO:0000256" key="4">
    <source>
        <dbReference type="ARBA" id="ARBA00023125"/>
    </source>
</evidence>
<dbReference type="InterPro" id="IPR021858">
    <property type="entry name" value="Fun_TF"/>
</dbReference>
<dbReference type="eggNOG" id="ENOG502SQ3E">
    <property type="taxonomic scope" value="Eukaryota"/>
</dbReference>
<dbReference type="Proteomes" id="UP000016932">
    <property type="component" value="Unassembled WGS sequence"/>
</dbReference>
<protein>
    <recommendedName>
        <fullName evidence="7">Zn(2)-C6 fungal-type domain-containing protein</fullName>
    </recommendedName>
</protein>
<dbReference type="PROSITE" id="PS00463">
    <property type="entry name" value="ZN2_CY6_FUNGAL_1"/>
    <property type="match status" value="1"/>
</dbReference>
<keyword evidence="4" id="KW-0238">DNA-binding</keyword>
<evidence type="ECO:0000256" key="6">
    <source>
        <dbReference type="ARBA" id="ARBA00023242"/>
    </source>
</evidence>
<dbReference type="RefSeq" id="XP_007926213.1">
    <property type="nucleotide sequence ID" value="XM_007928022.1"/>
</dbReference>
<keyword evidence="2" id="KW-0862">Zinc</keyword>
<dbReference type="HOGENOM" id="CLU_1381063_0_0_1"/>
<keyword evidence="3" id="KW-0805">Transcription regulation</keyword>
<dbReference type="PANTHER" id="PTHR36206:SF14">
    <property type="entry name" value="ZN(2)-C6 FUNGAL-TYPE DOMAIN-CONTAINING PROTEIN-RELATED"/>
    <property type="match status" value="1"/>
</dbReference>
<dbReference type="SUPFAM" id="SSF57701">
    <property type="entry name" value="Zn2/Cys6 DNA-binding domain"/>
    <property type="match status" value="1"/>
</dbReference>
<organism evidence="8 9">
    <name type="scientific">Pseudocercospora fijiensis (strain CIRAD86)</name>
    <name type="common">Black leaf streak disease fungus</name>
    <name type="synonym">Mycosphaerella fijiensis</name>
    <dbReference type="NCBI Taxonomy" id="383855"/>
    <lineage>
        <taxon>Eukaryota</taxon>
        <taxon>Fungi</taxon>
        <taxon>Dikarya</taxon>
        <taxon>Ascomycota</taxon>
        <taxon>Pezizomycotina</taxon>
        <taxon>Dothideomycetes</taxon>
        <taxon>Dothideomycetidae</taxon>
        <taxon>Mycosphaerellales</taxon>
        <taxon>Mycosphaerellaceae</taxon>
        <taxon>Pseudocercospora</taxon>
    </lineage>
</organism>
<dbReference type="Pfam" id="PF00172">
    <property type="entry name" value="Zn_clus"/>
    <property type="match status" value="1"/>
</dbReference>
<reference evidence="8 9" key="1">
    <citation type="journal article" date="2012" name="PLoS Pathog.">
        <title>Diverse lifestyles and strategies of plant pathogenesis encoded in the genomes of eighteen Dothideomycetes fungi.</title>
        <authorList>
            <person name="Ohm R.A."/>
            <person name="Feau N."/>
            <person name="Henrissat B."/>
            <person name="Schoch C.L."/>
            <person name="Horwitz B.A."/>
            <person name="Barry K.W."/>
            <person name="Condon B.J."/>
            <person name="Copeland A.C."/>
            <person name="Dhillon B."/>
            <person name="Glaser F."/>
            <person name="Hesse C.N."/>
            <person name="Kosti I."/>
            <person name="LaButti K."/>
            <person name="Lindquist E.A."/>
            <person name="Lucas S."/>
            <person name="Salamov A.A."/>
            <person name="Bradshaw R.E."/>
            <person name="Ciuffetti L."/>
            <person name="Hamelin R.C."/>
            <person name="Kema G.H.J."/>
            <person name="Lawrence C."/>
            <person name="Scott J.A."/>
            <person name="Spatafora J.W."/>
            <person name="Turgeon B.G."/>
            <person name="de Wit P.J.G.M."/>
            <person name="Zhong S."/>
            <person name="Goodwin S.B."/>
            <person name="Grigoriev I.V."/>
        </authorList>
    </citation>
    <scope>NUCLEOTIDE SEQUENCE [LARGE SCALE GENOMIC DNA]</scope>
    <source>
        <strain evidence="8 9">CIRAD86</strain>
    </source>
</reference>
<evidence type="ECO:0000259" key="7">
    <source>
        <dbReference type="PROSITE" id="PS50048"/>
    </source>
</evidence>
<dbReference type="GO" id="GO:0000981">
    <property type="term" value="F:DNA-binding transcription factor activity, RNA polymerase II-specific"/>
    <property type="evidence" value="ECO:0007669"/>
    <property type="project" value="InterPro"/>
</dbReference>
<dbReference type="Pfam" id="PF11951">
    <property type="entry name" value="Fungal_trans_2"/>
    <property type="match status" value="1"/>
</dbReference>
<keyword evidence="1" id="KW-0479">Metal-binding</keyword>
<dbReference type="PROSITE" id="PS50048">
    <property type="entry name" value="ZN2_CY6_FUNGAL_2"/>
    <property type="match status" value="1"/>
</dbReference>
<evidence type="ECO:0000256" key="2">
    <source>
        <dbReference type="ARBA" id="ARBA00022833"/>
    </source>
</evidence>
<dbReference type="GeneID" id="19337324"/>
<dbReference type="Gene3D" id="4.10.240.10">
    <property type="entry name" value="Zn(2)-C6 fungal-type DNA-binding domain"/>
    <property type="match status" value="1"/>
</dbReference>
<keyword evidence="5" id="KW-0804">Transcription</keyword>
<evidence type="ECO:0000256" key="5">
    <source>
        <dbReference type="ARBA" id="ARBA00023163"/>
    </source>
</evidence>
<feature type="domain" description="Zn(2)-C6 fungal-type" evidence="7">
    <location>
        <begin position="36"/>
        <end position="65"/>
    </location>
</feature>
<evidence type="ECO:0000256" key="1">
    <source>
        <dbReference type="ARBA" id="ARBA00022723"/>
    </source>
</evidence>
<dbReference type="AlphaFoldDB" id="M2YYT5"/>
<accession>M2YYT5</accession>
<sequence>MPSSNSELAWHATASANILQARKRRGLVGSKKSRNGCIHCKTRRIKCDELPECRNCTSTGRTCAYESVPKTTSNTLGRHLSSALGLSDTERRTFDYFLSWTAPRLGGVFDKAFWCGSVLQFAQTEPIVLHALLAVSTLYEHPQYMKTFLGQPNFAVLRGEDRPPINEHHASALRHYNKAIQGVTSKVSQGSASPALLL</sequence>
<dbReference type="PANTHER" id="PTHR36206">
    <property type="entry name" value="ASPERCRYPTIN BIOSYNTHESIS CLUSTER-SPECIFIC TRANSCRIPTION REGULATOR ATNN-RELATED"/>
    <property type="match status" value="1"/>
</dbReference>
<dbReference type="EMBL" id="KB446558">
    <property type="protein sequence ID" value="EME82790.1"/>
    <property type="molecule type" value="Genomic_DNA"/>
</dbReference>
<proteinExistence type="predicted"/>
<gene>
    <name evidence="8" type="ORF">MYCFIDRAFT_211158</name>
</gene>
<dbReference type="VEuPathDB" id="FungiDB:MYCFIDRAFT_211158"/>
<keyword evidence="9" id="KW-1185">Reference proteome</keyword>
<name>M2YYT5_PSEFD</name>
<dbReference type="GO" id="GO:0003677">
    <property type="term" value="F:DNA binding"/>
    <property type="evidence" value="ECO:0007669"/>
    <property type="project" value="UniProtKB-KW"/>
</dbReference>
<evidence type="ECO:0000256" key="3">
    <source>
        <dbReference type="ARBA" id="ARBA00023015"/>
    </source>
</evidence>
<dbReference type="InterPro" id="IPR036864">
    <property type="entry name" value="Zn2-C6_fun-type_DNA-bd_sf"/>
</dbReference>
<keyword evidence="6" id="KW-0539">Nucleus</keyword>
<dbReference type="OrthoDB" id="3650534at2759"/>
<dbReference type="InterPro" id="IPR001138">
    <property type="entry name" value="Zn2Cys6_DnaBD"/>
</dbReference>
<dbReference type="GO" id="GO:0008270">
    <property type="term" value="F:zinc ion binding"/>
    <property type="evidence" value="ECO:0007669"/>
    <property type="project" value="InterPro"/>
</dbReference>
<evidence type="ECO:0000313" key="8">
    <source>
        <dbReference type="EMBL" id="EME82790.1"/>
    </source>
</evidence>
<dbReference type="STRING" id="383855.M2YYT5"/>
<dbReference type="InterPro" id="IPR052360">
    <property type="entry name" value="Transcr_Regulatory_Proteins"/>
</dbReference>
<evidence type="ECO:0000313" key="9">
    <source>
        <dbReference type="Proteomes" id="UP000016932"/>
    </source>
</evidence>
<dbReference type="KEGG" id="pfj:MYCFIDRAFT_211158"/>
<feature type="non-terminal residue" evidence="8">
    <location>
        <position position="1"/>
    </location>
</feature>